<evidence type="ECO:0000256" key="5">
    <source>
        <dbReference type="ARBA" id="ARBA00023002"/>
    </source>
</evidence>
<dbReference type="SFLD" id="SFLDG01387">
    <property type="entry name" value="BtrN-like_SPASM_domain_contain"/>
    <property type="match status" value="1"/>
</dbReference>
<dbReference type="InterPro" id="IPR050377">
    <property type="entry name" value="Radical_SAM_PqqE_MftC-like"/>
</dbReference>
<dbReference type="PANTHER" id="PTHR11228">
    <property type="entry name" value="RADICAL SAM DOMAIN PROTEIN"/>
    <property type="match status" value="1"/>
</dbReference>
<evidence type="ECO:0000256" key="4">
    <source>
        <dbReference type="ARBA" id="ARBA00022723"/>
    </source>
</evidence>
<dbReference type="SFLD" id="SFLDG01386">
    <property type="entry name" value="main_SPASM_domain-containing"/>
    <property type="match status" value="1"/>
</dbReference>
<dbReference type="InterPro" id="IPR000385">
    <property type="entry name" value="MoaA_NifB_PqqE_Fe-S-bd_CS"/>
</dbReference>
<dbReference type="SUPFAM" id="SSF102114">
    <property type="entry name" value="Radical SAM enzymes"/>
    <property type="match status" value="1"/>
</dbReference>
<proteinExistence type="predicted"/>
<comment type="cofactor">
    <cofactor evidence="1">
        <name>[4Fe-4S] cluster</name>
        <dbReference type="ChEBI" id="CHEBI:49883"/>
    </cofactor>
</comment>
<dbReference type="InterPro" id="IPR023885">
    <property type="entry name" value="4Fe4S-binding_SPASM_dom"/>
</dbReference>
<keyword evidence="4" id="KW-0479">Metal-binding</keyword>
<dbReference type="SFLD" id="SFLDG01067">
    <property type="entry name" value="SPASM/twitch_domain_containing"/>
    <property type="match status" value="2"/>
</dbReference>
<dbReference type="PIRSF" id="PIRSF037420">
    <property type="entry name" value="PQQ_syn_pqqE"/>
    <property type="match status" value="1"/>
</dbReference>
<accession>A0A0S8FXQ8</accession>
<dbReference type="GO" id="GO:0016491">
    <property type="term" value="F:oxidoreductase activity"/>
    <property type="evidence" value="ECO:0007669"/>
    <property type="project" value="UniProtKB-KW"/>
</dbReference>
<evidence type="ECO:0000256" key="2">
    <source>
        <dbReference type="ARBA" id="ARBA00022485"/>
    </source>
</evidence>
<dbReference type="SFLD" id="SFLDS00029">
    <property type="entry name" value="Radical_SAM"/>
    <property type="match status" value="2"/>
</dbReference>
<sequence length="409" mass="48449">MACIGDTKRHEFLRDKPIKQNRERKLKILRECIKRYWMYLPNIIFQEFRLVTLIDYRFSKKNLAFYPLSVNLELTARCNLRCKMCWLWGEHGVGYNLANDFARNEMNLNDIRKIVKDLNGFKPVIHLQGGEILLRKDITEIMKYIASLNLIFGFTTNGTLITSQLAKEIVKYATVISFSLDGPEKRHDRLRGKGNFKRAISGLEKLLSQRDKSPLPFIKINVLWQELDHSEIREMVEMASEMDVDALKFGDLQFIEKTRAEMHKKVMKRLFGIDCASIDGYIGNGCFDIDELWNKFLYLRKMMEDRRNLKCDIWNTSSKEILKKWYCGRPSDSYNFCFFPWVSTIIRYNGDVVPCGEYRHPEYVVGNVKRQRFRDIWNSHSMRRFRQVLKKVRFFPGCDRCCGLHSYAR</sequence>
<dbReference type="EMBL" id="LJUJ01000002">
    <property type="protein sequence ID" value="KPK64476.1"/>
    <property type="molecule type" value="Genomic_DNA"/>
</dbReference>
<evidence type="ECO:0000256" key="6">
    <source>
        <dbReference type="ARBA" id="ARBA00023004"/>
    </source>
</evidence>
<dbReference type="InterPro" id="IPR017200">
    <property type="entry name" value="PqqE-like"/>
</dbReference>
<dbReference type="Pfam" id="PF04055">
    <property type="entry name" value="Radical_SAM"/>
    <property type="match status" value="1"/>
</dbReference>
<dbReference type="AlphaFoldDB" id="A0A0S8FXQ8"/>
<keyword evidence="2" id="KW-0004">4Fe-4S</keyword>
<dbReference type="STRING" id="1703779.AMJ83_01825"/>
<keyword evidence="6" id="KW-0408">Iron</keyword>
<evidence type="ECO:0000259" key="8">
    <source>
        <dbReference type="PROSITE" id="PS51918"/>
    </source>
</evidence>
<dbReference type="InterPro" id="IPR013785">
    <property type="entry name" value="Aldolase_TIM"/>
</dbReference>
<dbReference type="InterPro" id="IPR007197">
    <property type="entry name" value="rSAM"/>
</dbReference>
<comment type="caution">
    <text evidence="9">The sequence shown here is derived from an EMBL/GenBank/DDBJ whole genome shotgun (WGS) entry which is preliminary data.</text>
</comment>
<dbReference type="CDD" id="cd01335">
    <property type="entry name" value="Radical_SAM"/>
    <property type="match status" value="1"/>
</dbReference>
<dbReference type="InterPro" id="IPR058240">
    <property type="entry name" value="rSAM_sf"/>
</dbReference>
<dbReference type="CDD" id="cd21109">
    <property type="entry name" value="SPASM"/>
    <property type="match status" value="1"/>
</dbReference>
<dbReference type="PROSITE" id="PS01305">
    <property type="entry name" value="MOAA_NIFB_PQQE"/>
    <property type="match status" value="1"/>
</dbReference>
<dbReference type="PROSITE" id="PS51918">
    <property type="entry name" value="RADICAL_SAM"/>
    <property type="match status" value="1"/>
</dbReference>
<keyword evidence="5" id="KW-0560">Oxidoreductase</keyword>
<reference evidence="9 10" key="1">
    <citation type="journal article" date="2015" name="Microbiome">
        <title>Genomic resolution of linkages in carbon, nitrogen, and sulfur cycling among widespread estuary sediment bacteria.</title>
        <authorList>
            <person name="Baker B.J."/>
            <person name="Lazar C.S."/>
            <person name="Teske A.P."/>
            <person name="Dick G.J."/>
        </authorList>
    </citation>
    <scope>NUCLEOTIDE SEQUENCE [LARGE SCALE GENOMIC DNA]</scope>
    <source>
        <strain evidence="9">SM23_42</strain>
    </source>
</reference>
<evidence type="ECO:0000313" key="9">
    <source>
        <dbReference type="EMBL" id="KPK64476.1"/>
    </source>
</evidence>
<evidence type="ECO:0000256" key="3">
    <source>
        <dbReference type="ARBA" id="ARBA00022691"/>
    </source>
</evidence>
<dbReference type="GO" id="GO:0046872">
    <property type="term" value="F:metal ion binding"/>
    <property type="evidence" value="ECO:0007669"/>
    <property type="project" value="UniProtKB-KW"/>
</dbReference>
<dbReference type="NCBIfam" id="TIGR04085">
    <property type="entry name" value="rSAM_more_4Fe4S"/>
    <property type="match status" value="1"/>
</dbReference>
<evidence type="ECO:0000256" key="7">
    <source>
        <dbReference type="ARBA" id="ARBA00023014"/>
    </source>
</evidence>
<keyword evidence="7" id="KW-0411">Iron-sulfur</keyword>
<evidence type="ECO:0000256" key="1">
    <source>
        <dbReference type="ARBA" id="ARBA00001966"/>
    </source>
</evidence>
<dbReference type="InterPro" id="IPR034391">
    <property type="entry name" value="AdoMet-like_SPASM_containing"/>
</dbReference>
<dbReference type="Proteomes" id="UP000051373">
    <property type="component" value="Unassembled WGS sequence"/>
</dbReference>
<dbReference type="Gene3D" id="3.20.20.70">
    <property type="entry name" value="Aldolase class I"/>
    <property type="match status" value="1"/>
</dbReference>
<organism evidence="9 10">
    <name type="scientific">candidate division WOR_3 bacterium SM23_42</name>
    <dbReference type="NCBI Taxonomy" id="1703779"/>
    <lineage>
        <taxon>Bacteria</taxon>
        <taxon>Bacteria division WOR-3</taxon>
    </lineage>
</organism>
<feature type="domain" description="Radical SAM core" evidence="8">
    <location>
        <begin position="64"/>
        <end position="312"/>
    </location>
</feature>
<dbReference type="PANTHER" id="PTHR11228:SF7">
    <property type="entry name" value="PQQA PEPTIDE CYCLASE"/>
    <property type="match status" value="1"/>
</dbReference>
<dbReference type="GO" id="GO:0051539">
    <property type="term" value="F:4 iron, 4 sulfur cluster binding"/>
    <property type="evidence" value="ECO:0007669"/>
    <property type="project" value="UniProtKB-KW"/>
</dbReference>
<name>A0A0S8FXQ8_UNCW3</name>
<dbReference type="Pfam" id="PF13186">
    <property type="entry name" value="SPASM"/>
    <property type="match status" value="1"/>
</dbReference>
<evidence type="ECO:0000313" key="10">
    <source>
        <dbReference type="Proteomes" id="UP000051373"/>
    </source>
</evidence>
<protein>
    <recommendedName>
        <fullName evidence="8">Radical SAM core domain-containing protein</fullName>
    </recommendedName>
</protein>
<keyword evidence="3" id="KW-0949">S-adenosyl-L-methionine</keyword>
<gene>
    <name evidence="9" type="ORF">AMJ83_01825</name>
</gene>